<dbReference type="RefSeq" id="WP_343332474.1">
    <property type="nucleotide sequence ID" value="NZ_JAPOHD010000013.1"/>
</dbReference>
<keyword evidence="1" id="KW-0812">Transmembrane</keyword>
<keyword evidence="1" id="KW-1133">Transmembrane helix</keyword>
<dbReference type="AlphaFoldDB" id="A0A9X3FC21"/>
<reference evidence="2" key="1">
    <citation type="submission" date="2022-11" db="EMBL/GenBank/DDBJ databases">
        <title>Marilongibacter aestuarii gen. nov., sp. nov., isolated from tidal flat sediment.</title>
        <authorList>
            <person name="Jiayan W."/>
        </authorList>
    </citation>
    <scope>NUCLEOTIDE SEQUENCE</scope>
    <source>
        <strain evidence="2">Z1-6</strain>
    </source>
</reference>
<comment type="caution">
    <text evidence="2">The sequence shown here is derived from an EMBL/GenBank/DDBJ whole genome shotgun (WGS) entry which is preliminary data.</text>
</comment>
<evidence type="ECO:0000256" key="1">
    <source>
        <dbReference type="SAM" id="Phobius"/>
    </source>
</evidence>
<keyword evidence="1" id="KW-0472">Membrane</keyword>
<organism evidence="2 3">
    <name type="scientific">Draconibacterium aestuarii</name>
    <dbReference type="NCBI Taxonomy" id="2998507"/>
    <lineage>
        <taxon>Bacteria</taxon>
        <taxon>Pseudomonadati</taxon>
        <taxon>Bacteroidota</taxon>
        <taxon>Bacteroidia</taxon>
        <taxon>Marinilabiliales</taxon>
        <taxon>Prolixibacteraceae</taxon>
        <taxon>Draconibacterium</taxon>
    </lineage>
</organism>
<protein>
    <submittedName>
        <fullName evidence="2">Uncharacterized protein</fullName>
    </submittedName>
</protein>
<feature type="transmembrane region" description="Helical" evidence="1">
    <location>
        <begin position="6"/>
        <end position="28"/>
    </location>
</feature>
<accession>A0A9X3FC21</accession>
<dbReference type="EMBL" id="JAPOHD010000013">
    <property type="protein sequence ID" value="MCY1720140.1"/>
    <property type="molecule type" value="Genomic_DNA"/>
</dbReference>
<evidence type="ECO:0000313" key="2">
    <source>
        <dbReference type="EMBL" id="MCY1720140.1"/>
    </source>
</evidence>
<sequence>MNPTRIWNTIENVGIAIITLLVINFFIIQPMSKRHQRQLDKQTEVIIELAKIEKYKIQNDFEKMKTHKGGQIVLDLDNTLNALELEAMPLDTIAGSPEKKGFFKRIFGGKE</sequence>
<gene>
    <name evidence="2" type="ORF">OU798_07290</name>
</gene>
<evidence type="ECO:0000313" key="3">
    <source>
        <dbReference type="Proteomes" id="UP001145087"/>
    </source>
</evidence>
<name>A0A9X3FC21_9BACT</name>
<dbReference type="Proteomes" id="UP001145087">
    <property type="component" value="Unassembled WGS sequence"/>
</dbReference>
<proteinExistence type="predicted"/>
<keyword evidence="3" id="KW-1185">Reference proteome</keyword>